<dbReference type="SUPFAM" id="SSF88874">
    <property type="entry name" value="Receptor-binding domain of short tail fibre protein gp12"/>
    <property type="match status" value="1"/>
</dbReference>
<reference evidence="2 3" key="1">
    <citation type="submission" date="2020-01" db="EMBL/GenBank/DDBJ databases">
        <title>Complete genome sequence of Chitinophaga sp. H33E-04 isolated from quinoa roots.</title>
        <authorList>
            <person name="Weon H.-Y."/>
            <person name="Lee S.A."/>
        </authorList>
    </citation>
    <scope>NUCLEOTIDE SEQUENCE [LARGE SCALE GENOMIC DNA]</scope>
    <source>
        <strain evidence="2 3">H33E-04</strain>
    </source>
</reference>
<dbReference type="AlphaFoldDB" id="A0A6B9Z8V9"/>
<gene>
    <name evidence="2" type="ORF">GWR21_02045</name>
</gene>
<dbReference type="RefSeq" id="WP_162330119.1">
    <property type="nucleotide sequence ID" value="NZ_CP048113.1"/>
</dbReference>
<protein>
    <submittedName>
        <fullName evidence="2">Tail fiber protein</fullName>
    </submittedName>
</protein>
<evidence type="ECO:0000313" key="3">
    <source>
        <dbReference type="Proteomes" id="UP000476411"/>
    </source>
</evidence>
<evidence type="ECO:0000313" key="2">
    <source>
        <dbReference type="EMBL" id="QHS58416.1"/>
    </source>
</evidence>
<organism evidence="2 3">
    <name type="scientific">Chitinophaga agri</name>
    <dbReference type="NCBI Taxonomy" id="2703787"/>
    <lineage>
        <taxon>Bacteria</taxon>
        <taxon>Pseudomonadati</taxon>
        <taxon>Bacteroidota</taxon>
        <taxon>Chitinophagia</taxon>
        <taxon>Chitinophagales</taxon>
        <taxon>Chitinophagaceae</taxon>
        <taxon>Chitinophaga</taxon>
    </lineage>
</organism>
<dbReference type="InterPro" id="IPR011083">
    <property type="entry name" value="Phage_tail_collar_dom"/>
</dbReference>
<evidence type="ECO:0000259" key="1">
    <source>
        <dbReference type="Pfam" id="PF07484"/>
    </source>
</evidence>
<accession>A0A6B9Z8V9</accession>
<dbReference type="Proteomes" id="UP000476411">
    <property type="component" value="Chromosome"/>
</dbReference>
<dbReference type="KEGG" id="chih:GWR21_02045"/>
<proteinExistence type="predicted"/>
<feature type="domain" description="Phage tail collar" evidence="1">
    <location>
        <begin position="69"/>
        <end position="125"/>
    </location>
</feature>
<keyword evidence="3" id="KW-1185">Reference proteome</keyword>
<dbReference type="Gene3D" id="3.90.1340.10">
    <property type="entry name" value="Phage tail collar domain"/>
    <property type="match status" value="1"/>
</dbReference>
<dbReference type="EMBL" id="CP048113">
    <property type="protein sequence ID" value="QHS58416.1"/>
    <property type="molecule type" value="Genomic_DNA"/>
</dbReference>
<name>A0A6B9Z8V9_9BACT</name>
<dbReference type="InterPro" id="IPR037053">
    <property type="entry name" value="Phage_tail_collar_dom_sf"/>
</dbReference>
<sequence>MKHFFITAFVCATTIGKINAQSQTNALNISANGNVGIGTETPSEKLQVDGNIKSNSRFIDKSGSVMPVGAVIPYAGSTPPPGWVFCDGTSYPKAGDQKELFDVIGTTYGGDANTFRVPDLRGTFIQGTGLGDGLGLAGGAEQHSHSVWMPERTFSTTPAGIHSHRFPTKWYFRGFAKGGFTGIDTGGDDVTYQATQDSGNHAHQVTVTGLQLYTSSTTGKTRPKWLALNYIIKY</sequence>
<dbReference type="Pfam" id="PF07484">
    <property type="entry name" value="Collar"/>
    <property type="match status" value="1"/>
</dbReference>